<dbReference type="AlphaFoldDB" id="A0A3E2TLX1"/>
<reference evidence="1 2" key="1">
    <citation type="submission" date="2018-08" db="EMBL/GenBank/DDBJ databases">
        <title>A genome reference for cultivated species of the human gut microbiota.</title>
        <authorList>
            <person name="Zou Y."/>
            <person name="Xue W."/>
            <person name="Luo G."/>
        </authorList>
    </citation>
    <scope>NUCLEOTIDE SEQUENCE [LARGE SCALE GENOMIC DNA]</scope>
    <source>
        <strain evidence="1 2">AF45-17</strain>
    </source>
</reference>
<proteinExistence type="predicted"/>
<sequence>MVLLIYGVRLPPLCQKPHINLLGRVTDQVFSESEEWDIDTVSETIASEYERATNLSINKEKQNLPIEEKRTIDVKEIREWLNFIIDVKEIREWLNFIITIISVVLGVTNSSATTINNYNYTQQVNNYYIVGMGYDAKELNTTKYRIVNRESIVRLKHDCHSIVIEKLEEGKVVRIIDKYKKWRQIIWENEDGEECMGWIQNYRLTEFKVPRNK</sequence>
<name>A0A3E2TLX1_9FIRM</name>
<gene>
    <name evidence="1" type="ORF">DW070_10995</name>
</gene>
<accession>A0A3E2TLX1</accession>
<evidence type="ECO:0000313" key="1">
    <source>
        <dbReference type="EMBL" id="RGB78948.1"/>
    </source>
</evidence>
<evidence type="ECO:0000313" key="2">
    <source>
        <dbReference type="Proteomes" id="UP000260773"/>
    </source>
</evidence>
<protein>
    <recommendedName>
        <fullName evidence="3">SH3 domain-containing protein</fullName>
    </recommendedName>
</protein>
<dbReference type="EMBL" id="QVEP01000027">
    <property type="protein sequence ID" value="RGB78948.1"/>
    <property type="molecule type" value="Genomic_DNA"/>
</dbReference>
<evidence type="ECO:0008006" key="3">
    <source>
        <dbReference type="Google" id="ProtNLM"/>
    </source>
</evidence>
<organism evidence="1 2">
    <name type="scientific">Coprococcus catus</name>
    <dbReference type="NCBI Taxonomy" id="116085"/>
    <lineage>
        <taxon>Bacteria</taxon>
        <taxon>Bacillati</taxon>
        <taxon>Bacillota</taxon>
        <taxon>Clostridia</taxon>
        <taxon>Lachnospirales</taxon>
        <taxon>Lachnospiraceae</taxon>
        <taxon>Coprococcus</taxon>
    </lineage>
</organism>
<comment type="caution">
    <text evidence="1">The sequence shown here is derived from an EMBL/GenBank/DDBJ whole genome shotgun (WGS) entry which is preliminary data.</text>
</comment>
<dbReference type="Proteomes" id="UP000260773">
    <property type="component" value="Unassembled WGS sequence"/>
</dbReference>